<reference evidence="1" key="1">
    <citation type="journal article" date="2006" name="Nature">
        <title>Deciphering the evolution and metabolism of an anammox bacterium from a community genome.</title>
        <authorList>
            <person name="Strous M."/>
            <person name="Pelletier E."/>
            <person name="Mangenot S."/>
            <person name="Rattei T."/>
            <person name="Lehner A."/>
            <person name="Taylor M.W."/>
            <person name="Horn M."/>
            <person name="Daims H."/>
            <person name="Bartol-Mavel D."/>
            <person name="Wincker P."/>
            <person name="Barbe V."/>
            <person name="Fonknechten N."/>
            <person name="Vallenet D."/>
            <person name="Segurens B."/>
            <person name="Schenowitz-Truong C."/>
            <person name="Medigue C."/>
            <person name="Collingro A."/>
            <person name="Snel B."/>
            <person name="Dutilh B.E."/>
            <person name="OpDenCamp H.J.M."/>
            <person name="vanDerDrift C."/>
            <person name="Cirpus I."/>
            <person name="vanDePas-Schoonen K.T."/>
            <person name="Harhangi H.R."/>
            <person name="vanNiftrik L."/>
            <person name="Schmid M."/>
            <person name="Keltjens J."/>
            <person name="vanDeVossenberg J."/>
            <person name="Kartal B."/>
            <person name="Meier H."/>
            <person name="Frishman D."/>
            <person name="Huynen M.A."/>
            <person name="Mewes H."/>
            <person name="Weissenbach J."/>
            <person name="Jetten M.S.M."/>
            <person name="Wagner M."/>
            <person name="LePaslier D."/>
        </authorList>
    </citation>
    <scope>NUCLEOTIDE SEQUENCE</scope>
</reference>
<evidence type="ECO:0000313" key="2">
    <source>
        <dbReference type="EMBL" id="QII14063.1"/>
    </source>
</evidence>
<dbReference type="Proteomes" id="UP000501926">
    <property type="component" value="Chromosome"/>
</dbReference>
<accession>Q1PW56</accession>
<name>Q1PW56_KUEST</name>
<evidence type="ECO:0000313" key="1">
    <source>
        <dbReference type="EMBL" id="CAJ71451.1"/>
    </source>
</evidence>
<gene>
    <name evidence="2" type="ORF">KsCSTR_46850</name>
    <name evidence="1" type="ORF">kustc0706</name>
</gene>
<reference evidence="2 3" key="3">
    <citation type="submission" date="2020-02" db="EMBL/GenBank/DDBJ databases">
        <title>Newly sequenced genome of strain CSTR1 showed variability in Candidatus Kuenenia stuttgartiensis genomes.</title>
        <authorList>
            <person name="Ding C."/>
            <person name="Adrian L."/>
        </authorList>
    </citation>
    <scope>NUCLEOTIDE SEQUENCE [LARGE SCALE GENOMIC DNA]</scope>
    <source>
        <strain evidence="2 3">CSTR1</strain>
    </source>
</reference>
<dbReference type="EMBL" id="CT573073">
    <property type="protein sequence ID" value="CAJ71451.1"/>
    <property type="molecule type" value="Genomic_DNA"/>
</dbReference>
<protein>
    <submittedName>
        <fullName evidence="1">Uncharacterized protein</fullName>
    </submittedName>
</protein>
<dbReference type="EMBL" id="CP049055">
    <property type="protein sequence ID" value="QII14063.1"/>
    <property type="molecule type" value="Genomic_DNA"/>
</dbReference>
<organism evidence="1">
    <name type="scientific">Kuenenia stuttgartiensis</name>
    <dbReference type="NCBI Taxonomy" id="174633"/>
    <lineage>
        <taxon>Bacteria</taxon>
        <taxon>Pseudomonadati</taxon>
        <taxon>Planctomycetota</taxon>
        <taxon>Candidatus Brocadiia</taxon>
        <taxon>Candidatus Brocadiales</taxon>
        <taxon>Candidatus Brocadiaceae</taxon>
        <taxon>Candidatus Kuenenia</taxon>
    </lineage>
</organism>
<sequence length="62" mass="7307">MLKEENIIISLPTLYRIINRLEAEGQQFLPQKRNGKNDRKIKGYEAYLSLPKLWNNCRTSKA</sequence>
<dbReference type="RefSeq" id="WP_099325530.1">
    <property type="nucleotide sequence ID" value="NZ_CP049055.1"/>
</dbReference>
<proteinExistence type="predicted"/>
<evidence type="ECO:0000313" key="3">
    <source>
        <dbReference type="Proteomes" id="UP000501926"/>
    </source>
</evidence>
<dbReference type="AlphaFoldDB" id="Q1PW56"/>
<reference evidence="1" key="2">
    <citation type="submission" date="2006-01" db="EMBL/GenBank/DDBJ databases">
        <authorList>
            <person name="Genoscope"/>
        </authorList>
    </citation>
    <scope>NUCLEOTIDE SEQUENCE</scope>
</reference>